<dbReference type="AlphaFoldDB" id="B9N3A8"/>
<dbReference type="Proteomes" id="UP000006729">
    <property type="component" value="Chromosome 15"/>
</dbReference>
<dbReference type="EMBL" id="CM009304">
    <property type="protein sequence ID" value="PNT00197.1"/>
    <property type="molecule type" value="Genomic_DNA"/>
</dbReference>
<dbReference type="STRING" id="3694.B9N3A8"/>
<proteinExistence type="predicted"/>
<evidence type="ECO:0000313" key="1">
    <source>
        <dbReference type="EMBL" id="PNT00197.1"/>
    </source>
</evidence>
<evidence type="ECO:0000313" key="2">
    <source>
        <dbReference type="Proteomes" id="UP000006729"/>
    </source>
</evidence>
<name>B9N3A8_POPTR</name>
<organism evidence="1 2">
    <name type="scientific">Populus trichocarpa</name>
    <name type="common">Western balsam poplar</name>
    <name type="synonym">Populus balsamifera subsp. trichocarpa</name>
    <dbReference type="NCBI Taxonomy" id="3694"/>
    <lineage>
        <taxon>Eukaryota</taxon>
        <taxon>Viridiplantae</taxon>
        <taxon>Streptophyta</taxon>
        <taxon>Embryophyta</taxon>
        <taxon>Tracheophyta</taxon>
        <taxon>Spermatophyta</taxon>
        <taxon>Magnoliopsida</taxon>
        <taxon>eudicotyledons</taxon>
        <taxon>Gunneridae</taxon>
        <taxon>Pentapetalae</taxon>
        <taxon>rosids</taxon>
        <taxon>fabids</taxon>
        <taxon>Malpighiales</taxon>
        <taxon>Salicaceae</taxon>
        <taxon>Saliceae</taxon>
        <taxon>Populus</taxon>
    </lineage>
</organism>
<dbReference type="Gene3D" id="3.40.50.1100">
    <property type="match status" value="1"/>
</dbReference>
<keyword evidence="2" id="KW-1185">Reference proteome</keyword>
<protein>
    <submittedName>
        <fullName evidence="1">Uncharacterized protein</fullName>
    </submittedName>
</protein>
<dbReference type="InParanoid" id="B9N3A8"/>
<sequence length="82" mass="8836">MVNGHVHSGCKYSEGSLLMARGQLGGTGMAQCFGGKAAYGMMKDMEENPKNWEGRKVLFLHTGRLLGGRPDVFIGGKFSCIL</sequence>
<dbReference type="HOGENOM" id="CLU_2562642_0_0_1"/>
<dbReference type="InterPro" id="IPR036052">
    <property type="entry name" value="TrpB-like_PALP_sf"/>
</dbReference>
<accession>B9N3A8</accession>
<reference evidence="1 2" key="1">
    <citation type="journal article" date="2006" name="Science">
        <title>The genome of black cottonwood, Populus trichocarpa (Torr. &amp; Gray).</title>
        <authorList>
            <person name="Tuskan G.A."/>
            <person name="Difazio S."/>
            <person name="Jansson S."/>
            <person name="Bohlmann J."/>
            <person name="Grigoriev I."/>
            <person name="Hellsten U."/>
            <person name="Putnam N."/>
            <person name="Ralph S."/>
            <person name="Rombauts S."/>
            <person name="Salamov A."/>
            <person name="Schein J."/>
            <person name="Sterck L."/>
            <person name="Aerts A."/>
            <person name="Bhalerao R.R."/>
            <person name="Bhalerao R.P."/>
            <person name="Blaudez D."/>
            <person name="Boerjan W."/>
            <person name="Brun A."/>
            <person name="Brunner A."/>
            <person name="Busov V."/>
            <person name="Campbell M."/>
            <person name="Carlson J."/>
            <person name="Chalot M."/>
            <person name="Chapman J."/>
            <person name="Chen G.L."/>
            <person name="Cooper D."/>
            <person name="Coutinho P.M."/>
            <person name="Couturier J."/>
            <person name="Covert S."/>
            <person name="Cronk Q."/>
            <person name="Cunningham R."/>
            <person name="Davis J."/>
            <person name="Degroeve S."/>
            <person name="Dejardin A."/>
            <person name="Depamphilis C."/>
            <person name="Detter J."/>
            <person name="Dirks B."/>
            <person name="Dubchak I."/>
            <person name="Duplessis S."/>
            <person name="Ehlting J."/>
            <person name="Ellis B."/>
            <person name="Gendler K."/>
            <person name="Goodstein D."/>
            <person name="Gribskov M."/>
            <person name="Grimwood J."/>
            <person name="Groover A."/>
            <person name="Gunter L."/>
            <person name="Hamberger B."/>
            <person name="Heinze B."/>
            <person name="Helariutta Y."/>
            <person name="Henrissat B."/>
            <person name="Holligan D."/>
            <person name="Holt R."/>
            <person name="Huang W."/>
            <person name="Islam-Faridi N."/>
            <person name="Jones S."/>
            <person name="Jones-Rhoades M."/>
            <person name="Jorgensen R."/>
            <person name="Joshi C."/>
            <person name="Kangasjarvi J."/>
            <person name="Karlsson J."/>
            <person name="Kelleher C."/>
            <person name="Kirkpatrick R."/>
            <person name="Kirst M."/>
            <person name="Kohler A."/>
            <person name="Kalluri U."/>
            <person name="Larimer F."/>
            <person name="Leebens-Mack J."/>
            <person name="Leple J.C."/>
            <person name="Locascio P."/>
            <person name="Lou Y."/>
            <person name="Lucas S."/>
            <person name="Martin F."/>
            <person name="Montanini B."/>
            <person name="Napoli C."/>
            <person name="Nelson D.R."/>
            <person name="Nelson C."/>
            <person name="Nieminen K."/>
            <person name="Nilsson O."/>
            <person name="Pereda V."/>
            <person name="Peter G."/>
            <person name="Philippe R."/>
            <person name="Pilate G."/>
            <person name="Poliakov A."/>
            <person name="Razumovskaya J."/>
            <person name="Richardson P."/>
            <person name="Rinaldi C."/>
            <person name="Ritland K."/>
            <person name="Rouze P."/>
            <person name="Ryaboy D."/>
            <person name="Schmutz J."/>
            <person name="Schrader J."/>
            <person name="Segerman B."/>
            <person name="Shin H."/>
            <person name="Siddiqui A."/>
            <person name="Sterky F."/>
            <person name="Terry A."/>
            <person name="Tsai C.J."/>
            <person name="Uberbacher E."/>
            <person name="Unneberg P."/>
            <person name="Vahala J."/>
            <person name="Wall K."/>
            <person name="Wessler S."/>
            <person name="Yang G."/>
            <person name="Yin T."/>
            <person name="Douglas C."/>
            <person name="Marra M."/>
            <person name="Sandberg G."/>
            <person name="Van de Peer Y."/>
            <person name="Rokhsar D."/>
        </authorList>
    </citation>
    <scope>NUCLEOTIDE SEQUENCE [LARGE SCALE GENOMIC DNA]</scope>
    <source>
        <strain evidence="2">cv. Nisqually</strain>
    </source>
</reference>
<gene>
    <name evidence="1" type="ORF">POPTR_015G033800</name>
</gene>